<evidence type="ECO:0000313" key="1">
    <source>
        <dbReference type="EMBL" id="KAG5447711.1"/>
    </source>
</evidence>
<sequence length="250" mass="28012">MLPQLSAQGVRVLVHSNSVLTDGYADEILSTRGGGDGVNLKVRFAQIGCARTYKPTQQLKLNPIDVLEAEVHLVMKHGHLLPCHQKKARRLGYCHVAQAWTGEIEMQRSGSNHGPSGQKIHALTIEPLKIQQFKRISMLVVGERQYDKYCKWALLSNDCNIVFICHTNSGLLLFRKLFKYSSLAGARWPQWLEREFTNRKVRGSNPTSASRLPLSRLGQPGSIPVLVQGRHGTGTRLTINDLVHMIFEAQ</sequence>
<organism evidence="1 2">
    <name type="scientific">Clonorchis sinensis</name>
    <name type="common">Chinese liver fluke</name>
    <dbReference type="NCBI Taxonomy" id="79923"/>
    <lineage>
        <taxon>Eukaryota</taxon>
        <taxon>Metazoa</taxon>
        <taxon>Spiralia</taxon>
        <taxon>Lophotrochozoa</taxon>
        <taxon>Platyhelminthes</taxon>
        <taxon>Trematoda</taxon>
        <taxon>Digenea</taxon>
        <taxon>Opisthorchiida</taxon>
        <taxon>Opisthorchiata</taxon>
        <taxon>Opisthorchiidae</taxon>
        <taxon>Clonorchis</taxon>
    </lineage>
</organism>
<comment type="caution">
    <text evidence="1">The sequence shown here is derived from an EMBL/GenBank/DDBJ whole genome shotgun (WGS) entry which is preliminary data.</text>
</comment>
<keyword evidence="2" id="KW-1185">Reference proteome</keyword>
<dbReference type="Proteomes" id="UP000286415">
    <property type="component" value="Unassembled WGS sequence"/>
</dbReference>
<dbReference type="AlphaFoldDB" id="A0A3R7CF87"/>
<dbReference type="InParanoid" id="A0A3R7CF87"/>
<dbReference type="EMBL" id="NIRI02000042">
    <property type="protein sequence ID" value="KAG5447711.1"/>
    <property type="molecule type" value="Genomic_DNA"/>
</dbReference>
<reference evidence="1 2" key="2">
    <citation type="journal article" date="2021" name="Genomics">
        <title>High-quality reference genome for Clonorchis sinensis.</title>
        <authorList>
            <person name="Young N.D."/>
            <person name="Stroehlein A.J."/>
            <person name="Kinkar L."/>
            <person name="Wang T."/>
            <person name="Sohn W.M."/>
            <person name="Chang B.C.H."/>
            <person name="Kaur P."/>
            <person name="Weisz D."/>
            <person name="Dudchenko O."/>
            <person name="Aiden E.L."/>
            <person name="Korhonen P.K."/>
            <person name="Gasser R.B."/>
        </authorList>
    </citation>
    <scope>NUCLEOTIDE SEQUENCE [LARGE SCALE GENOMIC DNA]</scope>
    <source>
        <strain evidence="1">Cs-k2</strain>
    </source>
</reference>
<reference evidence="1 2" key="1">
    <citation type="journal article" date="2018" name="Biotechnol. Adv.">
        <title>Improved genomic resources and new bioinformatic workflow for the carcinogenic parasite Clonorchis sinensis: Biotechnological implications.</title>
        <authorList>
            <person name="Wang D."/>
            <person name="Korhonen P.K."/>
            <person name="Gasser R.B."/>
            <person name="Young N.D."/>
        </authorList>
    </citation>
    <scope>NUCLEOTIDE SEQUENCE [LARGE SCALE GENOMIC DNA]</scope>
    <source>
        <strain evidence="1">Cs-k2</strain>
    </source>
</reference>
<name>A0A3R7CF87_CLOSI</name>
<gene>
    <name evidence="1" type="ORF">CSKR_111348</name>
</gene>
<accession>A0A3R7CF87</accession>
<evidence type="ECO:0000313" key="2">
    <source>
        <dbReference type="Proteomes" id="UP000286415"/>
    </source>
</evidence>
<proteinExistence type="predicted"/>
<dbReference type="OrthoDB" id="10051416at2759"/>
<protein>
    <submittedName>
        <fullName evidence="1">Uncharacterized protein</fullName>
    </submittedName>
</protein>